<keyword evidence="5 6" id="KW-0472">Membrane</keyword>
<dbReference type="EMBL" id="CP022933">
    <property type="protein sequence ID" value="ASV34476.1"/>
    <property type="molecule type" value="Genomic_DNA"/>
</dbReference>
<dbReference type="GO" id="GO:0015209">
    <property type="term" value="F:cytosine transmembrane transporter activity"/>
    <property type="evidence" value="ECO:0007669"/>
    <property type="project" value="InterPro"/>
</dbReference>
<feature type="transmembrane region" description="Helical" evidence="6">
    <location>
        <begin position="375"/>
        <end position="395"/>
    </location>
</feature>
<proteinExistence type="inferred from homology"/>
<comment type="subcellular location">
    <subcellularLocation>
        <location evidence="1">Membrane</location>
        <topology evidence="1">Multi-pass membrane protein</topology>
    </subcellularLocation>
</comment>
<evidence type="ECO:0000313" key="7">
    <source>
        <dbReference type="EMBL" id="ASV34476.1"/>
    </source>
</evidence>
<evidence type="ECO:0000256" key="4">
    <source>
        <dbReference type="ARBA" id="ARBA00022989"/>
    </source>
</evidence>
<dbReference type="PANTHER" id="PTHR30569">
    <property type="entry name" value="CYTOSINE TRANSPORTER CODB"/>
    <property type="match status" value="1"/>
</dbReference>
<feature type="transmembrane region" description="Helical" evidence="6">
    <location>
        <begin position="195"/>
        <end position="214"/>
    </location>
</feature>
<feature type="transmembrane region" description="Helical" evidence="6">
    <location>
        <begin position="51"/>
        <end position="72"/>
    </location>
</feature>
<evidence type="ECO:0000256" key="2">
    <source>
        <dbReference type="ARBA" id="ARBA00008974"/>
    </source>
</evidence>
<name>A0AAC9VLK3_9ENTR</name>
<evidence type="ECO:0000256" key="1">
    <source>
        <dbReference type="ARBA" id="ARBA00004141"/>
    </source>
</evidence>
<protein>
    <submittedName>
        <fullName evidence="7">Cytosine permease</fullName>
    </submittedName>
</protein>
<dbReference type="InterPro" id="IPR030191">
    <property type="entry name" value="CodB"/>
</dbReference>
<feature type="transmembrane region" description="Helical" evidence="6">
    <location>
        <begin position="92"/>
        <end position="111"/>
    </location>
</feature>
<evidence type="ECO:0000256" key="5">
    <source>
        <dbReference type="ARBA" id="ARBA00023136"/>
    </source>
</evidence>
<feature type="transmembrane region" description="Helical" evidence="6">
    <location>
        <begin position="257"/>
        <end position="278"/>
    </location>
</feature>
<dbReference type="Gene3D" id="1.10.4160.10">
    <property type="entry name" value="Hydantoin permease"/>
    <property type="match status" value="1"/>
</dbReference>
<keyword evidence="4 6" id="KW-1133">Transmembrane helix</keyword>
<sequence length="423" mass="45514">MNDKNHTFSRVPQTERVSLLTTTLVRTGMTTALAQFMLGATLGNSMTFTQAMLATFLGSLLLQMVSFGVGFAGTKEGLSTSLLARWCGFGRYGSALVGMAIVISCLGWFGVQNSILAEGIVYGLNEKISFEIAALISGCLLTLLVVIGFIGLSWTAKLTLPIFSLVMAWIFFDTLRGNNMADLILSLPQGQSMTIGAGATMVAGGAIVGALITPDITRYCKNGRHVFWMITISYIIGEFIVNGIAILVAHALNTADVVTIMTQSAGWLGLISVILSAVKVNDTALYSSSLAVINIIETIFNNKYSYKVITLLLGMIGTLLSAIGIMKQFVSFLILLGIVFPPIAGIMMVDYYILKTNRASLEVSRKTGKLPESTIPISWSSIFSWLLGSGIGFTIDWGIPSLNSLLVASAVYWITNISFKKVR</sequence>
<dbReference type="PANTHER" id="PTHR30569:SF0">
    <property type="entry name" value="CYTOSINE PERMEASE"/>
    <property type="match status" value="1"/>
</dbReference>
<dbReference type="Pfam" id="PF02133">
    <property type="entry name" value="Transp_cyt_pur"/>
    <property type="match status" value="1"/>
</dbReference>
<gene>
    <name evidence="7" type="ORF">CJJ18_10645</name>
</gene>
<geneLocation type="plasmid" evidence="7 8">
    <name>p1_M47_H.defensa</name>
</geneLocation>
<keyword evidence="7" id="KW-0614">Plasmid</keyword>
<reference evidence="7" key="1">
    <citation type="submission" date="2017-08" db="EMBL/GenBank/DDBJ databases">
        <title>Genome sequence of Candidatus Hamiltonella defensa from Acyrthosiphon pisum strain MI47.</title>
        <authorList>
            <person name="Patel V.A."/>
            <person name="Chevignon G."/>
            <person name="Russell J.A."/>
            <person name="Oliver K.M."/>
        </authorList>
    </citation>
    <scope>NUCLEOTIDE SEQUENCE</scope>
    <source>
        <strain evidence="7">MI47</strain>
        <plasmid evidence="7">p1_M47_H.defensa</plasmid>
    </source>
</reference>
<dbReference type="Proteomes" id="UP000792865">
    <property type="component" value="Plasmid p1_M47_H.defensa"/>
</dbReference>
<evidence type="ECO:0000256" key="6">
    <source>
        <dbReference type="SAM" id="Phobius"/>
    </source>
</evidence>
<organism evidence="7 8">
    <name type="scientific">Candidatus Williamhamiltonella defendens</name>
    <dbReference type="NCBI Taxonomy" id="138072"/>
    <lineage>
        <taxon>Bacteria</taxon>
        <taxon>Pseudomonadati</taxon>
        <taxon>Pseudomonadota</taxon>
        <taxon>Gammaproteobacteria</taxon>
        <taxon>Enterobacterales</taxon>
        <taxon>Enterobacteriaceae</taxon>
        <taxon>aphid secondary symbionts</taxon>
        <taxon>Candidatus Williamhamiltonella</taxon>
    </lineage>
</organism>
<accession>A0AAC9VLK3</accession>
<feature type="transmembrane region" description="Helical" evidence="6">
    <location>
        <begin position="226"/>
        <end position="250"/>
    </location>
</feature>
<evidence type="ECO:0000313" key="8">
    <source>
        <dbReference type="Proteomes" id="UP000792865"/>
    </source>
</evidence>
<keyword evidence="3 6" id="KW-0812">Transmembrane</keyword>
<feature type="transmembrane region" description="Helical" evidence="6">
    <location>
        <begin position="158"/>
        <end position="175"/>
    </location>
</feature>
<dbReference type="AlphaFoldDB" id="A0AAC9VLK3"/>
<dbReference type="RefSeq" id="WP_095034891.1">
    <property type="nucleotide sequence ID" value="NZ_CAWNYN010000002.1"/>
</dbReference>
<dbReference type="CDD" id="cd11484">
    <property type="entry name" value="SLC-NCS1sbd_CobB-like"/>
    <property type="match status" value="1"/>
</dbReference>
<feature type="transmembrane region" description="Helical" evidence="6">
    <location>
        <begin position="132"/>
        <end position="152"/>
    </location>
</feature>
<dbReference type="InterPro" id="IPR001248">
    <property type="entry name" value="Pur-cyt_permease"/>
</dbReference>
<comment type="similarity">
    <text evidence="2">Belongs to the purine-cytosine permease (2.A.39) family.</text>
</comment>
<feature type="transmembrane region" description="Helical" evidence="6">
    <location>
        <begin position="332"/>
        <end position="354"/>
    </location>
</feature>
<dbReference type="GO" id="GO:0005886">
    <property type="term" value="C:plasma membrane"/>
    <property type="evidence" value="ECO:0007669"/>
    <property type="project" value="TreeGrafter"/>
</dbReference>
<feature type="transmembrane region" description="Helical" evidence="6">
    <location>
        <begin position="401"/>
        <end position="419"/>
    </location>
</feature>
<feature type="transmembrane region" description="Helical" evidence="6">
    <location>
        <begin position="308"/>
        <end position="326"/>
    </location>
</feature>
<feature type="transmembrane region" description="Helical" evidence="6">
    <location>
        <begin position="20"/>
        <end position="39"/>
    </location>
</feature>
<evidence type="ECO:0000256" key="3">
    <source>
        <dbReference type="ARBA" id="ARBA00022692"/>
    </source>
</evidence>